<dbReference type="PANTHER" id="PTHR46082:SF6">
    <property type="entry name" value="AAA+ ATPASE DOMAIN-CONTAINING PROTEIN-RELATED"/>
    <property type="match status" value="1"/>
</dbReference>
<dbReference type="EMBL" id="KZ613479">
    <property type="protein sequence ID" value="PMD21944.1"/>
    <property type="molecule type" value="Genomic_DNA"/>
</dbReference>
<dbReference type="SMART" id="SM00028">
    <property type="entry name" value="TPR"/>
    <property type="match status" value="6"/>
</dbReference>
<sequence length="1132" mass="125523">MGNSQSVELRIKAGRLGDTRLVSLETTGTLTSSVDHDLGLKELYGPPNAQADVVFVHGLTGHRELTWKSRDGQAFWPRDLLPLQIPKARIFTFGYDANVVSWRSVVSQNRIGNHAKNLLHAISRHRHNDGTSARPLYFASHSLGGLVCEDALLSSRNSAEAHLQSIFKVTRGLIFLGTPHSGAALAKYGEAFLKSLGLLKKTTKEIIRVLTMESEVLARIQADFHTMIRGSAQTGTTMAITCFYEELPVLGIGMIVPMHSAILAAHPHIGIHANHMDMVRFSSCDDPGFLSIAGELQRWMQELGPIPGSLICFPSIYLITSLQETDESSARWQHQTLIPSGCSLSKNVSKLSYGMVNDIACADIFFSARRQKTQNTNCIALAGIGGVGKSEIAIEHCYRFHERHPNAKVSWVPADTVPKFEQAYIAIAKKMHLPEVNHAKADVMQLVADHLTDPEAGTWLLILDSADDLEMLTESPIPTKSPPLASYIPHSASGQVIITTRDAHVGLVLTGGRDPIAVYPPTPADAALLLRSSLVEEPDPDPDTVLQILNILDCLPLAITQACAYINRNKIMTTHDDQYDLRRGFDSINSVIRTWKLSFDHIQKKYSIAAEVLSTMAFLNRQDIPRDLLRGVTESQQQLTSALGVLQAFSLIKSERGSDTYSMHRLVQFVTCVWQEMQGSKSQHQEQALDLVLAKFPAAENEDPTMCQFLLPHAYAVQTCAASTNSIRVKLSDLQYNMSWFEDWRGHYEAGKILCSTAFHARKAALGESHLDTIHASDLLGTVLKHQGNYTEAASIHKESLKHKSAMLGPSNLDTVQSLSDLTDIFIVQGDFEAAENSARKVLTARTEILGTEHLKTLSIITTLAYIFKLRGNLDEACQLARGAVEKYRRILGCEHEKTLLCTSTLYQILREMGQYQEAIDICLEVIAIRRILLGPEHPHTLSATNNLAMLRRNTGEFEVAEQLYRANIAIFEKSLGEAHPETMANSSNLAVVLRDQGKFEEAEQWSRQTLERRERVLGKVHPRTLITLNEHAILLDMVGKHNEAFEAATCGLQARLKTLGEEHPDYATSLYTLASVVRHQGDLKSARDLLERALGIRTRLLKENHPDTLACVVELETVLQEQKNALPDSMN</sequence>
<dbReference type="InterPro" id="IPR019734">
    <property type="entry name" value="TPR_rpt"/>
</dbReference>
<evidence type="ECO:0000313" key="2">
    <source>
        <dbReference type="Proteomes" id="UP000235672"/>
    </source>
</evidence>
<dbReference type="InterPro" id="IPR027417">
    <property type="entry name" value="P-loop_NTPase"/>
</dbReference>
<dbReference type="OrthoDB" id="427518at2759"/>
<dbReference type="SUPFAM" id="SSF52540">
    <property type="entry name" value="P-loop containing nucleoside triphosphate hydrolases"/>
    <property type="match status" value="1"/>
</dbReference>
<dbReference type="Pfam" id="PF13424">
    <property type="entry name" value="TPR_12"/>
    <property type="match status" value="3"/>
</dbReference>
<dbReference type="InterPro" id="IPR053137">
    <property type="entry name" value="NLR-like"/>
</dbReference>
<dbReference type="Gene3D" id="3.40.50.300">
    <property type="entry name" value="P-loop containing nucleotide triphosphate hydrolases"/>
    <property type="match status" value="1"/>
</dbReference>
<proteinExistence type="predicted"/>
<protein>
    <submittedName>
        <fullName evidence="1">TPR-like protein</fullName>
    </submittedName>
</protein>
<reference evidence="1 2" key="1">
    <citation type="submission" date="2016-05" db="EMBL/GenBank/DDBJ databases">
        <title>A degradative enzymes factory behind the ericoid mycorrhizal symbiosis.</title>
        <authorList>
            <consortium name="DOE Joint Genome Institute"/>
            <person name="Martino E."/>
            <person name="Morin E."/>
            <person name="Grelet G."/>
            <person name="Kuo A."/>
            <person name="Kohler A."/>
            <person name="Daghino S."/>
            <person name="Barry K."/>
            <person name="Choi C."/>
            <person name="Cichocki N."/>
            <person name="Clum A."/>
            <person name="Copeland A."/>
            <person name="Hainaut M."/>
            <person name="Haridas S."/>
            <person name="Labutti K."/>
            <person name="Lindquist E."/>
            <person name="Lipzen A."/>
            <person name="Khouja H.-R."/>
            <person name="Murat C."/>
            <person name="Ohm R."/>
            <person name="Olson A."/>
            <person name="Spatafora J."/>
            <person name="Veneault-Fourrey C."/>
            <person name="Henrissat B."/>
            <person name="Grigoriev I."/>
            <person name="Martin F."/>
            <person name="Perotto S."/>
        </authorList>
    </citation>
    <scope>NUCLEOTIDE SEQUENCE [LARGE SCALE GENOMIC DNA]</scope>
    <source>
        <strain evidence="1 2">UAMH 7357</strain>
    </source>
</reference>
<dbReference type="STRING" id="1745343.A0A2J6Q6V0"/>
<dbReference type="SUPFAM" id="SSF48452">
    <property type="entry name" value="TPR-like"/>
    <property type="match status" value="1"/>
</dbReference>
<organism evidence="1 2">
    <name type="scientific">Hyaloscypha hepaticicola</name>
    <dbReference type="NCBI Taxonomy" id="2082293"/>
    <lineage>
        <taxon>Eukaryota</taxon>
        <taxon>Fungi</taxon>
        <taxon>Dikarya</taxon>
        <taxon>Ascomycota</taxon>
        <taxon>Pezizomycotina</taxon>
        <taxon>Leotiomycetes</taxon>
        <taxon>Helotiales</taxon>
        <taxon>Hyaloscyphaceae</taxon>
        <taxon>Hyaloscypha</taxon>
    </lineage>
</organism>
<accession>A0A2J6Q6V0</accession>
<dbReference type="Proteomes" id="UP000235672">
    <property type="component" value="Unassembled WGS sequence"/>
</dbReference>
<dbReference type="NCBIfam" id="NF040586">
    <property type="entry name" value="FxSxx_TPR"/>
    <property type="match status" value="1"/>
</dbReference>
<dbReference type="Gene3D" id="3.40.50.1820">
    <property type="entry name" value="alpha/beta hydrolase"/>
    <property type="match status" value="1"/>
</dbReference>
<dbReference type="InterPro" id="IPR011990">
    <property type="entry name" value="TPR-like_helical_dom_sf"/>
</dbReference>
<dbReference type="Gene3D" id="1.25.40.10">
    <property type="entry name" value="Tetratricopeptide repeat domain"/>
    <property type="match status" value="2"/>
</dbReference>
<name>A0A2J6Q6V0_9HELO</name>
<dbReference type="SUPFAM" id="SSF53474">
    <property type="entry name" value="alpha/beta-Hydrolases"/>
    <property type="match status" value="1"/>
</dbReference>
<keyword evidence="2" id="KW-1185">Reference proteome</keyword>
<dbReference type="Pfam" id="PF13374">
    <property type="entry name" value="TPR_10"/>
    <property type="match status" value="2"/>
</dbReference>
<dbReference type="InterPro" id="IPR029058">
    <property type="entry name" value="AB_hydrolase_fold"/>
</dbReference>
<gene>
    <name evidence="1" type="ORF">NA56DRAFT_702918</name>
</gene>
<evidence type="ECO:0000313" key="1">
    <source>
        <dbReference type="EMBL" id="PMD21944.1"/>
    </source>
</evidence>
<dbReference type="AlphaFoldDB" id="A0A2J6Q6V0"/>
<dbReference type="PANTHER" id="PTHR46082">
    <property type="entry name" value="ATP/GTP-BINDING PROTEIN-RELATED"/>
    <property type="match status" value="1"/>
</dbReference>